<name>S9VYV8_SCHCR</name>
<dbReference type="OrthoDB" id="3360032at2759"/>
<keyword evidence="1" id="KW-1133">Transmembrane helix</keyword>
<dbReference type="AlphaFoldDB" id="S9VYV8"/>
<gene>
    <name evidence="3" type="ORF">SPOG_04906</name>
</gene>
<keyword evidence="1" id="KW-0812">Transmembrane</keyword>
<organism evidence="3 4">
    <name type="scientific">Schizosaccharomyces cryophilus (strain OY26 / ATCC MYA-4695 / CBS 11777 / NBRC 106824 / NRRL Y48691)</name>
    <name type="common">Fission yeast</name>
    <dbReference type="NCBI Taxonomy" id="653667"/>
    <lineage>
        <taxon>Eukaryota</taxon>
        <taxon>Fungi</taxon>
        <taxon>Dikarya</taxon>
        <taxon>Ascomycota</taxon>
        <taxon>Taphrinomycotina</taxon>
        <taxon>Schizosaccharomycetes</taxon>
        <taxon>Schizosaccharomycetales</taxon>
        <taxon>Schizosaccharomycetaceae</taxon>
        <taxon>Schizosaccharomyces</taxon>
    </lineage>
</organism>
<reference evidence="3 4" key="1">
    <citation type="journal article" date="2011" name="Science">
        <title>Comparative functional genomics of the fission yeasts.</title>
        <authorList>
            <person name="Rhind N."/>
            <person name="Chen Z."/>
            <person name="Yassour M."/>
            <person name="Thompson D.A."/>
            <person name="Haas B.J."/>
            <person name="Habib N."/>
            <person name="Wapinski I."/>
            <person name="Roy S."/>
            <person name="Lin M.F."/>
            <person name="Heiman D.I."/>
            <person name="Young S.K."/>
            <person name="Furuya K."/>
            <person name="Guo Y."/>
            <person name="Pidoux A."/>
            <person name="Chen H.M."/>
            <person name="Robbertse B."/>
            <person name="Goldberg J.M."/>
            <person name="Aoki K."/>
            <person name="Bayne E.H."/>
            <person name="Berlin A.M."/>
            <person name="Desjardins C.A."/>
            <person name="Dobbs E."/>
            <person name="Dukaj L."/>
            <person name="Fan L."/>
            <person name="FitzGerald M.G."/>
            <person name="French C."/>
            <person name="Gujja S."/>
            <person name="Hansen K."/>
            <person name="Keifenheim D."/>
            <person name="Levin J.Z."/>
            <person name="Mosher R.A."/>
            <person name="Mueller C.A."/>
            <person name="Pfiffner J."/>
            <person name="Priest M."/>
            <person name="Russ C."/>
            <person name="Smialowska A."/>
            <person name="Swoboda P."/>
            <person name="Sykes S.M."/>
            <person name="Vaughn M."/>
            <person name="Vengrova S."/>
            <person name="Yoder R."/>
            <person name="Zeng Q."/>
            <person name="Allshire R."/>
            <person name="Baulcombe D."/>
            <person name="Birren B.W."/>
            <person name="Brown W."/>
            <person name="Ekwall K."/>
            <person name="Kellis M."/>
            <person name="Leatherwood J."/>
            <person name="Levin H."/>
            <person name="Margalit H."/>
            <person name="Martienssen R."/>
            <person name="Nieduszynski C.A."/>
            <person name="Spatafora J.W."/>
            <person name="Friedman N."/>
            <person name="Dalgaard J.Z."/>
            <person name="Baumann P."/>
            <person name="Niki H."/>
            <person name="Regev A."/>
            <person name="Nusbaum C."/>
        </authorList>
    </citation>
    <scope>NUCLEOTIDE SEQUENCE [LARGE SCALE GENOMIC DNA]</scope>
    <source>
        <strain evidence="4">OY26 / ATCC MYA-4695 / CBS 11777 / NBRC 106824 / NRRL Y48691</strain>
    </source>
</reference>
<dbReference type="Proteomes" id="UP000015464">
    <property type="component" value="Unassembled WGS sequence"/>
</dbReference>
<dbReference type="RefSeq" id="XP_013024548.1">
    <property type="nucleotide sequence ID" value="XM_013169094.1"/>
</dbReference>
<keyword evidence="1" id="KW-0472">Membrane</keyword>
<feature type="transmembrane region" description="Helical" evidence="1">
    <location>
        <begin position="153"/>
        <end position="172"/>
    </location>
</feature>
<dbReference type="GO" id="GO:0006506">
    <property type="term" value="P:GPI anchor biosynthetic process"/>
    <property type="evidence" value="ECO:0007669"/>
    <property type="project" value="TreeGrafter"/>
</dbReference>
<keyword evidence="4" id="KW-1185">Reference proteome</keyword>
<dbReference type="GeneID" id="25039219"/>
<dbReference type="GO" id="GO:0031501">
    <property type="term" value="C:mannosyltransferase complex"/>
    <property type="evidence" value="ECO:0007669"/>
    <property type="project" value="TreeGrafter"/>
</dbReference>
<evidence type="ECO:0000313" key="4">
    <source>
        <dbReference type="Proteomes" id="UP000015464"/>
    </source>
</evidence>
<dbReference type="HOGENOM" id="CLU_1518719_0_0_1"/>
<dbReference type="OMA" id="YQLRASW"/>
<dbReference type="EMBL" id="KE546992">
    <property type="protein sequence ID" value="EPY51005.1"/>
    <property type="molecule type" value="Genomic_DNA"/>
</dbReference>
<accession>S9VYV8</accession>
<proteinExistence type="predicted"/>
<protein>
    <submittedName>
        <fullName evidence="3">Uncharacterized protein</fullName>
    </submittedName>
</protein>
<dbReference type="GO" id="GO:0005789">
    <property type="term" value="C:endoplasmic reticulum membrane"/>
    <property type="evidence" value="ECO:0007669"/>
    <property type="project" value="TreeGrafter"/>
</dbReference>
<feature type="chain" id="PRO_5004559371" evidence="2">
    <location>
        <begin position="24"/>
        <end position="178"/>
    </location>
</feature>
<evidence type="ECO:0000313" key="3">
    <source>
        <dbReference type="EMBL" id="EPY51005.1"/>
    </source>
</evidence>
<evidence type="ECO:0000256" key="1">
    <source>
        <dbReference type="SAM" id="Phobius"/>
    </source>
</evidence>
<dbReference type="PANTHER" id="PTHR28022:SF1">
    <property type="entry name" value="GPI MANNOSYLTRANSFERASE 2 SUBUNIT PGA1"/>
    <property type="match status" value="1"/>
</dbReference>
<keyword evidence="2" id="KW-0732">Signal</keyword>
<dbReference type="GO" id="GO:0000030">
    <property type="term" value="F:mannosyltransferase activity"/>
    <property type="evidence" value="ECO:0007669"/>
    <property type="project" value="TreeGrafter"/>
</dbReference>
<feature type="signal peptide" evidence="2">
    <location>
        <begin position="1"/>
        <end position="23"/>
    </location>
</feature>
<dbReference type="Pfam" id="PF10333">
    <property type="entry name" value="Pga1"/>
    <property type="match status" value="1"/>
</dbReference>
<sequence>MSTAFSFFLFITLLTCLFGLTLGNTEIINFKSIHVYDRNGSCQLRIPDTVSQSLILQPYPIDPEKGISESASRVALHACGLKENTWYQLRASWPAVYPSEIDLAWNGTHALVRLYASFYSVDDSLMNHPPPVPIQIDLEPLTLGFLPSSLKPIVAVIAVIIISSIPFAFLILRKQKLD</sequence>
<dbReference type="InterPro" id="IPR019433">
    <property type="entry name" value="GPI_ManTrfase_II_coact_Pga1"/>
</dbReference>
<evidence type="ECO:0000256" key="2">
    <source>
        <dbReference type="SAM" id="SignalP"/>
    </source>
</evidence>
<dbReference type="PANTHER" id="PTHR28022">
    <property type="entry name" value="GPI MANNOSYLTRANSFERASE 2 SUBUNIT PGA1"/>
    <property type="match status" value="1"/>
</dbReference>